<evidence type="ECO:0000313" key="3">
    <source>
        <dbReference type="Proteomes" id="UP000024376"/>
    </source>
</evidence>
<evidence type="ECO:0000313" key="2">
    <source>
        <dbReference type="EMBL" id="ETS03459.1"/>
    </source>
</evidence>
<dbReference type="OrthoDB" id="10512106at2759"/>
<dbReference type="HOGENOM" id="CLU_611380_0_0_1"/>
<reference evidence="3" key="1">
    <citation type="journal article" date="2013" name="Ind. Biotechnol.">
        <title>Comparative genomics analysis of Trichoderma reesei strains.</title>
        <authorList>
            <person name="Koike H."/>
            <person name="Aerts A."/>
            <person name="LaButti K."/>
            <person name="Grigoriev I.V."/>
            <person name="Baker S.E."/>
        </authorList>
    </citation>
    <scope>NUCLEOTIDE SEQUENCE [LARGE SCALE GENOMIC DNA]</scope>
    <source>
        <strain evidence="3">ATCC 56765 / BCRC 32924 / NRRL 11460 / Rut C-30</strain>
    </source>
</reference>
<dbReference type="KEGG" id="trr:M419DRAFT_34322"/>
<name>A0A024SDS6_HYPJR</name>
<gene>
    <name evidence="2" type="ORF">M419DRAFT_34322</name>
</gene>
<feature type="compositionally biased region" description="Polar residues" evidence="1">
    <location>
        <begin position="213"/>
        <end position="242"/>
    </location>
</feature>
<organism evidence="2 3">
    <name type="scientific">Hypocrea jecorina (strain ATCC 56765 / BCRC 32924 / NRRL 11460 / Rut C-30)</name>
    <name type="common">Trichoderma reesei</name>
    <dbReference type="NCBI Taxonomy" id="1344414"/>
    <lineage>
        <taxon>Eukaryota</taxon>
        <taxon>Fungi</taxon>
        <taxon>Dikarya</taxon>
        <taxon>Ascomycota</taxon>
        <taxon>Pezizomycotina</taxon>
        <taxon>Sordariomycetes</taxon>
        <taxon>Hypocreomycetidae</taxon>
        <taxon>Hypocreales</taxon>
        <taxon>Hypocreaceae</taxon>
        <taxon>Trichoderma</taxon>
    </lineage>
</organism>
<dbReference type="EMBL" id="KI911143">
    <property type="protein sequence ID" value="ETS03459.1"/>
    <property type="molecule type" value="Genomic_DNA"/>
</dbReference>
<protein>
    <submittedName>
        <fullName evidence="2">Uncharacterized protein</fullName>
    </submittedName>
</protein>
<feature type="compositionally biased region" description="Polar residues" evidence="1">
    <location>
        <begin position="323"/>
        <end position="376"/>
    </location>
</feature>
<feature type="compositionally biased region" description="Polar residues" evidence="1">
    <location>
        <begin position="71"/>
        <end position="128"/>
    </location>
</feature>
<dbReference type="AlphaFoldDB" id="A0A024SDS6"/>
<feature type="region of interest" description="Disordered" evidence="1">
    <location>
        <begin position="213"/>
        <end position="401"/>
    </location>
</feature>
<proteinExistence type="predicted"/>
<sequence>MTPSYGNKLVDYLLKHEPSMLAGSQISDTLPKETAVHYNSVLAHQTQGLGLFFPYERLEFQDGFDPSLASSQMVSASQEAQSMQPTATHTGQSQAFQQVQSTGVSPGHDQFNTAAPHSNFQAHSSSRVPPTGSVHHGQIDRIGHPLNVGQRGMAGAGYQGGDVQEGSQMDWQAANGGSLGRRDDAQVVSRQHWQAANEDAIGHQFAYGAQSVAASAPQSTAPQMTAPQSSSSTPARMQSGPQPSAKRAKGKTSLAKPERPIAASVKAQPAPRKTPTASTRIPASRKANGQPKPAPASGGVQKRKSNRVRQTTPPHPAAMQPAVLQSSVPQTSVPQTSVPQTAVPQTAVPQTAVPQTAVPQTAVPQTAVPQEPASQTPRPPAGREQQPTTYLSGAGLRLTQEDVDRWQEERRNPYRLPSFEDAFGRFFKKTSNDDEEGNFILNAYRIYR</sequence>
<evidence type="ECO:0000256" key="1">
    <source>
        <dbReference type="SAM" id="MobiDB-lite"/>
    </source>
</evidence>
<accession>A0A024SDS6</accession>
<dbReference type="Proteomes" id="UP000024376">
    <property type="component" value="Unassembled WGS sequence"/>
</dbReference>
<feature type="region of interest" description="Disordered" evidence="1">
    <location>
        <begin position="71"/>
        <end position="193"/>
    </location>
</feature>